<dbReference type="GO" id="GO:0002283">
    <property type="term" value="P:neutrophil activation involved in immune response"/>
    <property type="evidence" value="ECO:0007669"/>
    <property type="project" value="TreeGrafter"/>
</dbReference>
<evidence type="ECO:0000256" key="16">
    <source>
        <dbReference type="SAM" id="Phobius"/>
    </source>
</evidence>
<sequence length="104" mass="11717">MNCQSPTFLILVLATLGSVWGQNDCGSCFHLDTGAVIGIIICDVVITVIIALIAYYVSNKIQMKKEEERKRNSQKPDPQEAEPAYEELRDHRMDIYNDLSRSAN</sequence>
<keyword evidence="13" id="KW-1015">Disulfide bond</keyword>
<dbReference type="GO" id="GO:0032816">
    <property type="term" value="P:positive regulation of natural killer cell activation"/>
    <property type="evidence" value="ECO:0007669"/>
    <property type="project" value="TreeGrafter"/>
</dbReference>
<dbReference type="InterPro" id="IPR026200">
    <property type="entry name" value="Tyrobp"/>
</dbReference>
<evidence type="ECO:0000313" key="18">
    <source>
        <dbReference type="EMBL" id="OCT71126.1"/>
    </source>
</evidence>
<name>A0A974CDS9_XENLA</name>
<evidence type="ECO:0000256" key="3">
    <source>
        <dbReference type="ARBA" id="ARBA00022356"/>
    </source>
</evidence>
<keyword evidence="12 16" id="KW-0472">Membrane</keyword>
<dbReference type="EMBL" id="CM004479">
    <property type="protein sequence ID" value="OCT71126.1"/>
    <property type="molecule type" value="Genomic_DNA"/>
</dbReference>
<evidence type="ECO:0000256" key="17">
    <source>
        <dbReference type="SAM" id="SignalP"/>
    </source>
</evidence>
<evidence type="ECO:0000256" key="8">
    <source>
        <dbReference type="ARBA" id="ARBA00022729"/>
    </source>
</evidence>
<evidence type="ECO:0000256" key="10">
    <source>
        <dbReference type="ARBA" id="ARBA00022859"/>
    </source>
</evidence>
<dbReference type="PANTHER" id="PTHR17554:SF2">
    <property type="entry name" value="TYRO PROTEIN TYROSINE KINASE-BINDING PROTEIN"/>
    <property type="match status" value="1"/>
</dbReference>
<dbReference type="OMA" id="QRQPYYK"/>
<keyword evidence="11 16" id="KW-1133">Transmembrane helix</keyword>
<evidence type="ECO:0000256" key="6">
    <source>
        <dbReference type="ARBA" id="ARBA00022692"/>
    </source>
</evidence>
<feature type="transmembrane region" description="Helical" evidence="16">
    <location>
        <begin position="37"/>
        <end position="57"/>
    </location>
</feature>
<dbReference type="GO" id="GO:0009986">
    <property type="term" value="C:cell surface"/>
    <property type="evidence" value="ECO:0007669"/>
    <property type="project" value="TreeGrafter"/>
</dbReference>
<feature type="signal peptide" evidence="17">
    <location>
        <begin position="1"/>
        <end position="21"/>
    </location>
</feature>
<dbReference type="GO" id="GO:0005102">
    <property type="term" value="F:signaling receptor binding"/>
    <property type="evidence" value="ECO:0007669"/>
    <property type="project" value="TreeGrafter"/>
</dbReference>
<gene>
    <name evidence="18" type="ORF">XELAEV_18038035mg</name>
</gene>
<evidence type="ECO:0000256" key="13">
    <source>
        <dbReference type="ARBA" id="ARBA00023157"/>
    </source>
</evidence>
<evidence type="ECO:0000256" key="14">
    <source>
        <dbReference type="ARBA" id="ARBA00031252"/>
    </source>
</evidence>
<organism evidence="18 19">
    <name type="scientific">Xenopus laevis</name>
    <name type="common">African clawed frog</name>
    <dbReference type="NCBI Taxonomy" id="8355"/>
    <lineage>
        <taxon>Eukaryota</taxon>
        <taxon>Metazoa</taxon>
        <taxon>Chordata</taxon>
        <taxon>Craniata</taxon>
        <taxon>Vertebrata</taxon>
        <taxon>Euteleostomi</taxon>
        <taxon>Amphibia</taxon>
        <taxon>Batrachia</taxon>
        <taxon>Anura</taxon>
        <taxon>Pipoidea</taxon>
        <taxon>Pipidae</taxon>
        <taxon>Xenopodinae</taxon>
        <taxon>Xenopus</taxon>
        <taxon>Xenopus</taxon>
    </lineage>
</organism>
<accession>A0A974CDS9</accession>
<evidence type="ECO:0000256" key="1">
    <source>
        <dbReference type="ARBA" id="ARBA00004251"/>
    </source>
</evidence>
<keyword evidence="6 16" id="KW-0812">Transmembrane</keyword>
<evidence type="ECO:0000256" key="11">
    <source>
        <dbReference type="ARBA" id="ARBA00022989"/>
    </source>
</evidence>
<keyword evidence="9" id="KW-0106">Calcium</keyword>
<evidence type="ECO:0000256" key="9">
    <source>
        <dbReference type="ARBA" id="ARBA00022837"/>
    </source>
</evidence>
<comment type="subcellular location">
    <subcellularLocation>
        <location evidence="1">Cell membrane</location>
        <topology evidence="1">Single-pass type I membrane protein</topology>
    </subcellularLocation>
</comment>
<dbReference type="GO" id="GO:0002282">
    <property type="term" value="P:microglial cell activation involved in immune response"/>
    <property type="evidence" value="ECO:0007669"/>
    <property type="project" value="TreeGrafter"/>
</dbReference>
<dbReference type="PANTHER" id="PTHR17554">
    <property type="entry name" value="TYRO PROTEIN TYROSINE KINASE-BINDING PROTEIN"/>
    <property type="match status" value="1"/>
</dbReference>
<evidence type="ECO:0000256" key="7">
    <source>
        <dbReference type="ARBA" id="ARBA00022723"/>
    </source>
</evidence>
<feature type="region of interest" description="Disordered" evidence="15">
    <location>
        <begin position="66"/>
        <end position="90"/>
    </location>
</feature>
<dbReference type="OrthoDB" id="9901873at2759"/>
<protein>
    <recommendedName>
        <fullName evidence="3">TYRO protein tyrosine kinase-binding protein</fullName>
    </recommendedName>
    <alternativeName>
        <fullName evidence="14">DNAX-activation protein 12</fullName>
    </alternativeName>
</protein>
<proteinExistence type="inferred from homology"/>
<dbReference type="Proteomes" id="UP000694892">
    <property type="component" value="Chromosome 7S"/>
</dbReference>
<keyword evidence="10" id="KW-0391">Immunity</keyword>
<keyword evidence="8 17" id="KW-0732">Signal</keyword>
<evidence type="ECO:0000313" key="19">
    <source>
        <dbReference type="Proteomes" id="UP000694892"/>
    </source>
</evidence>
<keyword evidence="7" id="KW-0479">Metal-binding</keyword>
<dbReference type="GO" id="GO:0032911">
    <property type="term" value="P:negative regulation of transforming growth factor beta1 production"/>
    <property type="evidence" value="ECO:0007669"/>
    <property type="project" value="TreeGrafter"/>
</dbReference>
<dbReference type="GO" id="GO:0005886">
    <property type="term" value="C:plasma membrane"/>
    <property type="evidence" value="ECO:0007669"/>
    <property type="project" value="UniProtKB-SubCell"/>
</dbReference>
<dbReference type="AlphaFoldDB" id="A0A974CDS9"/>
<dbReference type="GO" id="GO:1904151">
    <property type="term" value="P:positive regulation of microglial cell mediated cytotoxicity"/>
    <property type="evidence" value="ECO:0007669"/>
    <property type="project" value="TreeGrafter"/>
</dbReference>
<comment type="similarity">
    <text evidence="2">Belongs to the TYROBP family.</text>
</comment>
<evidence type="ECO:0000256" key="12">
    <source>
        <dbReference type="ARBA" id="ARBA00023136"/>
    </source>
</evidence>
<dbReference type="GO" id="GO:0034241">
    <property type="term" value="P:positive regulation of macrophage fusion"/>
    <property type="evidence" value="ECO:0007669"/>
    <property type="project" value="TreeGrafter"/>
</dbReference>
<dbReference type="KEGG" id="xla:100158457"/>
<evidence type="ECO:0000256" key="4">
    <source>
        <dbReference type="ARBA" id="ARBA00022475"/>
    </source>
</evidence>
<feature type="chain" id="PRO_5037823141" description="TYRO protein tyrosine kinase-binding protein" evidence="17">
    <location>
        <begin position="22"/>
        <end position="104"/>
    </location>
</feature>
<keyword evidence="5" id="KW-0597">Phosphoprotein</keyword>
<evidence type="ECO:0000256" key="15">
    <source>
        <dbReference type="SAM" id="MobiDB-lite"/>
    </source>
</evidence>
<reference evidence="19" key="1">
    <citation type="journal article" date="2016" name="Nature">
        <title>Genome evolution in the allotetraploid frog Xenopus laevis.</title>
        <authorList>
            <person name="Session A.M."/>
            <person name="Uno Y."/>
            <person name="Kwon T."/>
            <person name="Chapman J.A."/>
            <person name="Toyoda A."/>
            <person name="Takahashi S."/>
            <person name="Fukui A."/>
            <person name="Hikosaka A."/>
            <person name="Suzuki A."/>
            <person name="Kondo M."/>
            <person name="van Heeringen S.J."/>
            <person name="Quigley I."/>
            <person name="Heinz S."/>
            <person name="Ogino H."/>
            <person name="Ochi H."/>
            <person name="Hellsten U."/>
            <person name="Lyons J.B."/>
            <person name="Simakov O."/>
            <person name="Putnam N."/>
            <person name="Stites J."/>
            <person name="Kuroki Y."/>
            <person name="Tanaka T."/>
            <person name="Michiue T."/>
            <person name="Watanabe M."/>
            <person name="Bogdanovic O."/>
            <person name="Lister R."/>
            <person name="Georgiou G."/>
            <person name="Paranjpe S.S."/>
            <person name="van Kruijsbergen I."/>
            <person name="Shu S."/>
            <person name="Carlson J."/>
            <person name="Kinoshita T."/>
            <person name="Ohta Y."/>
            <person name="Mawaribuchi S."/>
            <person name="Jenkins J."/>
            <person name="Grimwood J."/>
            <person name="Schmutz J."/>
            <person name="Mitros T."/>
            <person name="Mozaffari S.V."/>
            <person name="Suzuki Y."/>
            <person name="Haramoto Y."/>
            <person name="Yamamoto T.S."/>
            <person name="Takagi C."/>
            <person name="Heald R."/>
            <person name="Miller K."/>
            <person name="Haudenschild C."/>
            <person name="Kitzman J."/>
            <person name="Nakayama T."/>
            <person name="Izutsu Y."/>
            <person name="Robert J."/>
            <person name="Fortriede J."/>
            <person name="Burns K."/>
            <person name="Lotay V."/>
            <person name="Karimi K."/>
            <person name="Yasuoka Y."/>
            <person name="Dichmann D.S."/>
            <person name="Flajnik M.F."/>
            <person name="Houston D.W."/>
            <person name="Shendure J."/>
            <person name="DuPasquier L."/>
            <person name="Vize P.D."/>
            <person name="Zorn A.M."/>
            <person name="Ito M."/>
            <person name="Marcotte E.M."/>
            <person name="Wallingford J.B."/>
            <person name="Ito Y."/>
            <person name="Asashima M."/>
            <person name="Ueno N."/>
            <person name="Matsuda Y."/>
            <person name="Veenstra G.J."/>
            <person name="Fujiyama A."/>
            <person name="Harland R.M."/>
            <person name="Taira M."/>
            <person name="Rokhsar D.S."/>
        </authorList>
    </citation>
    <scope>NUCLEOTIDE SEQUENCE [LARGE SCALE GENOMIC DNA]</scope>
    <source>
        <strain evidence="19">J</strain>
    </source>
</reference>
<evidence type="ECO:0000256" key="2">
    <source>
        <dbReference type="ARBA" id="ARBA00009791"/>
    </source>
</evidence>
<keyword evidence="4" id="KW-1003">Cell membrane</keyword>
<evidence type="ECO:0000256" key="5">
    <source>
        <dbReference type="ARBA" id="ARBA00022553"/>
    </source>
</evidence>
<dbReference type="GO" id="GO:0046872">
    <property type="term" value="F:metal ion binding"/>
    <property type="evidence" value="ECO:0007669"/>
    <property type="project" value="UniProtKB-KW"/>
</dbReference>
<dbReference type="GO" id="GO:0030889">
    <property type="term" value="P:negative regulation of B cell proliferation"/>
    <property type="evidence" value="ECO:0007669"/>
    <property type="project" value="TreeGrafter"/>
</dbReference>